<keyword evidence="3" id="KW-1185">Reference proteome</keyword>
<keyword evidence="1" id="KW-0472">Membrane</keyword>
<gene>
    <name evidence="2" type="primary">napE</name>
    <name evidence="2" type="ORF">OF850_01280</name>
</gene>
<dbReference type="NCBIfam" id="TIGR02973">
    <property type="entry name" value="nitrate_rd_NapE"/>
    <property type="match status" value="1"/>
</dbReference>
<accession>A0ABT3NQ20</accession>
<dbReference type="Proteomes" id="UP001526430">
    <property type="component" value="Unassembled WGS sequence"/>
</dbReference>
<organism evidence="2 3">
    <name type="scientific">Sabulicella glaciei</name>
    <dbReference type="NCBI Taxonomy" id="2984948"/>
    <lineage>
        <taxon>Bacteria</taxon>
        <taxon>Pseudomonadati</taxon>
        <taxon>Pseudomonadota</taxon>
        <taxon>Alphaproteobacteria</taxon>
        <taxon>Acetobacterales</taxon>
        <taxon>Acetobacteraceae</taxon>
        <taxon>Sabulicella</taxon>
    </lineage>
</organism>
<dbReference type="EMBL" id="JAPFQI010000001">
    <property type="protein sequence ID" value="MCW8084247.1"/>
    <property type="molecule type" value="Genomic_DNA"/>
</dbReference>
<feature type="transmembrane region" description="Helical" evidence="1">
    <location>
        <begin position="20"/>
        <end position="49"/>
    </location>
</feature>
<protein>
    <submittedName>
        <fullName evidence="2">Periplasmic nitrate reductase, NapE protein</fullName>
    </submittedName>
</protein>
<keyword evidence="1" id="KW-1133">Transmembrane helix</keyword>
<comment type="caution">
    <text evidence="2">The sequence shown here is derived from an EMBL/GenBank/DDBJ whole genome shotgun (WGS) entry which is preliminary data.</text>
</comment>
<evidence type="ECO:0000313" key="2">
    <source>
        <dbReference type="EMBL" id="MCW8084247.1"/>
    </source>
</evidence>
<dbReference type="InterPro" id="IPR010649">
    <property type="entry name" value="NapE_TorE"/>
</dbReference>
<proteinExistence type="predicted"/>
<dbReference type="RefSeq" id="WP_301587854.1">
    <property type="nucleotide sequence ID" value="NZ_JAPFQI010000001.1"/>
</dbReference>
<evidence type="ECO:0000313" key="3">
    <source>
        <dbReference type="Proteomes" id="UP001526430"/>
    </source>
</evidence>
<keyword evidence="1" id="KW-0812">Transmembrane</keyword>
<evidence type="ECO:0000256" key="1">
    <source>
        <dbReference type="SAM" id="Phobius"/>
    </source>
</evidence>
<reference evidence="2 3" key="1">
    <citation type="submission" date="2022-10" db="EMBL/GenBank/DDBJ databases">
        <title>Roseococcus glaciei nov., sp. nov., isolated from glacier.</title>
        <authorList>
            <person name="Liu Q."/>
            <person name="Xin Y.-H."/>
        </authorList>
    </citation>
    <scope>NUCLEOTIDE SEQUENCE [LARGE SCALE GENOMIC DNA]</scope>
    <source>
        <strain evidence="2 3">MDT2-1-1</strain>
    </source>
</reference>
<name>A0ABT3NQ20_9PROT</name>
<sequence length="59" mass="6308">MGASTPLPSKPARGTRRQELLAFFILAVLIWPFIAVGVVAGFGFLVWMYHLVVGPPGPG</sequence>
<dbReference type="Pfam" id="PF06796">
    <property type="entry name" value="NapE"/>
    <property type="match status" value="1"/>
</dbReference>
<dbReference type="InterPro" id="IPR004448">
    <property type="entry name" value="Nitrate_reductase_NapE"/>
</dbReference>